<evidence type="ECO:0000256" key="7">
    <source>
        <dbReference type="ARBA" id="ARBA00039935"/>
    </source>
</evidence>
<keyword evidence="5" id="KW-0496">Mitochondrion</keyword>
<proteinExistence type="inferred from homology"/>
<reference evidence="11" key="1">
    <citation type="submission" date="2017-10" db="EMBL/GenBank/DDBJ databases">
        <title>Rapid genome shrinkage in a self-fertile nematode reveals novel sperm competition proteins.</title>
        <authorList>
            <person name="Yin D."/>
            <person name="Schwarz E.M."/>
            <person name="Thomas C.G."/>
            <person name="Felde R.L."/>
            <person name="Korf I.F."/>
            <person name="Cutter A.D."/>
            <person name="Schartner C.M."/>
            <person name="Ralston E.J."/>
            <person name="Meyer B.J."/>
            <person name="Haag E.S."/>
        </authorList>
    </citation>
    <scope>NUCLEOTIDE SEQUENCE [LARGE SCALE GENOMIC DNA]</scope>
    <source>
        <strain evidence="11">JU1422</strain>
    </source>
</reference>
<accession>A0A2G5UU79</accession>
<keyword evidence="6" id="KW-0687">Ribonucleoprotein</keyword>
<evidence type="ECO:0000256" key="5">
    <source>
        <dbReference type="ARBA" id="ARBA00023128"/>
    </source>
</evidence>
<dbReference type="GO" id="GO:0005762">
    <property type="term" value="C:mitochondrial large ribosomal subunit"/>
    <property type="evidence" value="ECO:0007669"/>
    <property type="project" value="TreeGrafter"/>
</dbReference>
<dbReference type="GO" id="GO:0006412">
    <property type="term" value="P:translation"/>
    <property type="evidence" value="ECO:0007669"/>
    <property type="project" value="InterPro"/>
</dbReference>
<evidence type="ECO:0000256" key="8">
    <source>
        <dbReference type="ARBA" id="ARBA00042577"/>
    </source>
</evidence>
<comment type="similarity">
    <text evidence="2">Belongs to the bacterial ribosomal protein bL32 family.</text>
</comment>
<comment type="caution">
    <text evidence="10">The sequence shown here is derived from an EMBL/GenBank/DDBJ whole genome shotgun (WGS) entry which is preliminary data.</text>
</comment>
<keyword evidence="4" id="KW-0689">Ribosomal protein</keyword>
<dbReference type="Proteomes" id="UP000230233">
    <property type="component" value="Chromosome III"/>
</dbReference>
<evidence type="ECO:0000256" key="1">
    <source>
        <dbReference type="ARBA" id="ARBA00004173"/>
    </source>
</evidence>
<evidence type="ECO:0000256" key="2">
    <source>
        <dbReference type="ARBA" id="ARBA00008560"/>
    </source>
</evidence>
<evidence type="ECO:0000256" key="9">
    <source>
        <dbReference type="ARBA" id="ARBA00045766"/>
    </source>
</evidence>
<dbReference type="PANTHER" id="PTHR21026">
    <property type="entry name" value="39S RIBOSOMAL PROTEIN L32, MITOCHONDRIAL"/>
    <property type="match status" value="1"/>
</dbReference>
<evidence type="ECO:0000313" key="11">
    <source>
        <dbReference type="Proteomes" id="UP000230233"/>
    </source>
</evidence>
<evidence type="ECO:0000256" key="4">
    <source>
        <dbReference type="ARBA" id="ARBA00022980"/>
    </source>
</evidence>
<evidence type="ECO:0000256" key="3">
    <source>
        <dbReference type="ARBA" id="ARBA00022946"/>
    </source>
</evidence>
<keyword evidence="3" id="KW-0809">Transit peptide</keyword>
<keyword evidence="11" id="KW-1185">Reference proteome</keyword>
<dbReference type="Pfam" id="PF01783">
    <property type="entry name" value="Ribosomal_L32p"/>
    <property type="match status" value="1"/>
</dbReference>
<dbReference type="EMBL" id="PDUG01000003">
    <property type="protein sequence ID" value="PIC43112.1"/>
    <property type="molecule type" value="Genomic_DNA"/>
</dbReference>
<evidence type="ECO:0000256" key="6">
    <source>
        <dbReference type="ARBA" id="ARBA00023274"/>
    </source>
</evidence>
<dbReference type="NCBIfam" id="TIGR01031">
    <property type="entry name" value="rpmF_bact"/>
    <property type="match status" value="1"/>
</dbReference>
<evidence type="ECO:0000313" key="10">
    <source>
        <dbReference type="EMBL" id="PIC43112.1"/>
    </source>
</evidence>
<protein>
    <recommendedName>
        <fullName evidence="7">Large ribosomal subunit protein bL32m</fullName>
    </recommendedName>
    <alternativeName>
        <fullName evidence="8">39S ribosomal protein L32, mitochondrial</fullName>
    </alternativeName>
</protein>
<dbReference type="InterPro" id="IPR011332">
    <property type="entry name" value="Ribosomal_zn-bd"/>
</dbReference>
<dbReference type="PANTHER" id="PTHR21026:SF2">
    <property type="entry name" value="LARGE RIBOSOMAL SUBUNIT PROTEIN BL32M"/>
    <property type="match status" value="1"/>
</dbReference>
<name>A0A2G5UU79_9PELO</name>
<dbReference type="InterPro" id="IPR051991">
    <property type="entry name" value="Mitoribosomal_protein_bL32"/>
</dbReference>
<dbReference type="SUPFAM" id="SSF57829">
    <property type="entry name" value="Zn-binding ribosomal proteins"/>
    <property type="match status" value="1"/>
</dbReference>
<comment type="function">
    <text evidence="9">Component of the mitochondrial large ribosomal subunit (mt-LSU). The mitochondrial ribosome (mitoribosome) is a large ribonucleoprotein complex responsible for the synthesis of proteins inside mitochondria.</text>
</comment>
<sequence>MNEARARILINLRQSIDPLLRIFGGSSQHPPSMGFAFDVAGHQIPIQKTSLTYGSVGEMIEDFSIVFGVPKYRTSKPKKVTRKFSFTRLLQPIDNLVTCPACSNIHPSDTICNACYAKIHALTSEIKKKMMNYNPYVGEKQDKEVFVKFKGEPEAPAAVVKGKRVLEIDSERPTWFKKLTLKE</sequence>
<dbReference type="OrthoDB" id="2014905at2759"/>
<dbReference type="InterPro" id="IPR002677">
    <property type="entry name" value="Ribosomal_bL32"/>
</dbReference>
<dbReference type="STRING" id="1611254.A0A2G5UU79"/>
<comment type="subcellular location">
    <subcellularLocation>
        <location evidence="1">Mitochondrion</location>
    </subcellularLocation>
</comment>
<gene>
    <name evidence="10" type="primary">Cni-mrpl-32</name>
    <name evidence="10" type="synonym">Cnig_chr_III.g9984</name>
    <name evidence="10" type="ORF">B9Z55_009984</name>
</gene>
<dbReference type="AlphaFoldDB" id="A0A2G5UU79"/>
<organism evidence="10 11">
    <name type="scientific">Caenorhabditis nigoni</name>
    <dbReference type="NCBI Taxonomy" id="1611254"/>
    <lineage>
        <taxon>Eukaryota</taxon>
        <taxon>Metazoa</taxon>
        <taxon>Ecdysozoa</taxon>
        <taxon>Nematoda</taxon>
        <taxon>Chromadorea</taxon>
        <taxon>Rhabditida</taxon>
        <taxon>Rhabditina</taxon>
        <taxon>Rhabditomorpha</taxon>
        <taxon>Rhabditoidea</taxon>
        <taxon>Rhabditidae</taxon>
        <taxon>Peloderinae</taxon>
        <taxon>Caenorhabditis</taxon>
    </lineage>
</organism>
<dbReference type="GO" id="GO:0003735">
    <property type="term" value="F:structural constituent of ribosome"/>
    <property type="evidence" value="ECO:0007669"/>
    <property type="project" value="InterPro"/>
</dbReference>